<feature type="coiled-coil region" evidence="1">
    <location>
        <begin position="181"/>
        <end position="208"/>
    </location>
</feature>
<dbReference type="STRING" id="595670.SAMN05421643_10749"/>
<accession>A0A1H3IR79</accession>
<feature type="chain" id="PRO_5011444819" description="DUF4124 domain-containing protein" evidence="2">
    <location>
        <begin position="37"/>
        <end position="213"/>
    </location>
</feature>
<evidence type="ECO:0000313" key="4">
    <source>
        <dbReference type="Proteomes" id="UP000199035"/>
    </source>
</evidence>
<name>A0A1H3IR79_9GAMM</name>
<proteinExistence type="predicted"/>
<keyword evidence="2" id="KW-0732">Signal</keyword>
<organism evidence="3 4">
    <name type="scientific">Acinetobacter kyonggiensis</name>
    <dbReference type="NCBI Taxonomy" id="595670"/>
    <lineage>
        <taxon>Bacteria</taxon>
        <taxon>Pseudomonadati</taxon>
        <taxon>Pseudomonadota</taxon>
        <taxon>Gammaproteobacteria</taxon>
        <taxon>Moraxellales</taxon>
        <taxon>Moraxellaceae</taxon>
        <taxon>Acinetobacter</taxon>
    </lineage>
</organism>
<evidence type="ECO:0008006" key="5">
    <source>
        <dbReference type="Google" id="ProtNLM"/>
    </source>
</evidence>
<dbReference type="Proteomes" id="UP000199035">
    <property type="component" value="Unassembled WGS sequence"/>
</dbReference>
<sequence>MQSQFKQKLAFIAQKKMTRKFIFLFLMIFQSTSICAQTPLKATWYRYYDTKGVANISTNVTPNHIRHGYEALDQNMQVIQRNRAYNSEADVKKAPLRAAQAQQKSADLKLKKAYTNSQVAIKKRDDALLYIKKQLAFQQDQLKQLQNDRIYFKRQQMEYLRKAENTPIALKNNLDYNQKNIVEKKKTINSLQTNYRNTQAEYDNIIARLKTLE</sequence>
<keyword evidence="4" id="KW-1185">Reference proteome</keyword>
<dbReference type="AlphaFoldDB" id="A0A1H3IR79"/>
<keyword evidence="1" id="KW-0175">Coiled coil</keyword>
<evidence type="ECO:0000256" key="1">
    <source>
        <dbReference type="SAM" id="Coils"/>
    </source>
</evidence>
<reference evidence="4" key="1">
    <citation type="submission" date="2016-10" db="EMBL/GenBank/DDBJ databases">
        <authorList>
            <person name="Varghese N."/>
            <person name="Submissions S."/>
        </authorList>
    </citation>
    <scope>NUCLEOTIDE SEQUENCE [LARGE SCALE GENOMIC DNA]</scope>
    <source>
        <strain evidence="4">ANC 5109</strain>
    </source>
</reference>
<feature type="signal peptide" evidence="2">
    <location>
        <begin position="1"/>
        <end position="36"/>
    </location>
</feature>
<evidence type="ECO:0000256" key="2">
    <source>
        <dbReference type="SAM" id="SignalP"/>
    </source>
</evidence>
<dbReference type="EMBL" id="FNPK01000007">
    <property type="protein sequence ID" value="SDY30296.1"/>
    <property type="molecule type" value="Genomic_DNA"/>
</dbReference>
<protein>
    <recommendedName>
        <fullName evidence="5">DUF4124 domain-containing protein</fullName>
    </recommendedName>
</protein>
<gene>
    <name evidence="3" type="ORF">SAMN05421643_10749</name>
</gene>
<evidence type="ECO:0000313" key="3">
    <source>
        <dbReference type="EMBL" id="SDY30296.1"/>
    </source>
</evidence>